<dbReference type="AlphaFoldDB" id="A0A1F4T9R4"/>
<evidence type="ECO:0000259" key="1">
    <source>
        <dbReference type="Pfam" id="PF10543"/>
    </source>
</evidence>
<dbReference type="InterPro" id="IPR018873">
    <property type="entry name" value="KilA-N_DNA-bd_domain"/>
</dbReference>
<proteinExistence type="predicted"/>
<gene>
    <name evidence="2" type="ORF">A3K49_07710</name>
</gene>
<protein>
    <recommendedName>
        <fullName evidence="1">KilA-N DNA-binding domain-containing protein</fullName>
    </recommendedName>
</protein>
<dbReference type="Proteomes" id="UP000178602">
    <property type="component" value="Unassembled WGS sequence"/>
</dbReference>
<accession>A0A1F4T9R4</accession>
<name>A0A1F4T9R4_UNCSA</name>
<organism evidence="2 3">
    <name type="scientific">candidate division WOR-1 bacterium RIFOXYC12_FULL_54_18</name>
    <dbReference type="NCBI Taxonomy" id="1802584"/>
    <lineage>
        <taxon>Bacteria</taxon>
        <taxon>Bacillati</taxon>
        <taxon>Saganbacteria</taxon>
    </lineage>
</organism>
<evidence type="ECO:0000313" key="3">
    <source>
        <dbReference type="Proteomes" id="UP000178602"/>
    </source>
</evidence>
<sequence>MTNNELIPLEAIQNKIYMIRGQKVMLDRDLAELYGIPTGTLNQAVSRNQERFPNDFMFSLSKQEIQRISQIVISSPLKYHKNINVFTENGVAMLSSVLRSKQAVQVNIQIMRIFTKLRNILAQHKELIAKINELEQKTGKNSSDIQLIFEAIHQMLTQPEKPTRIGFI</sequence>
<feature type="domain" description="KilA-N DNA-binding" evidence="1">
    <location>
        <begin position="14"/>
        <end position="97"/>
    </location>
</feature>
<dbReference type="EMBL" id="MEUG01000001">
    <property type="protein sequence ID" value="OGC28813.1"/>
    <property type="molecule type" value="Genomic_DNA"/>
</dbReference>
<reference evidence="2 3" key="1">
    <citation type="journal article" date="2016" name="Nat. Commun.">
        <title>Thousands of microbial genomes shed light on interconnected biogeochemical processes in an aquifer system.</title>
        <authorList>
            <person name="Anantharaman K."/>
            <person name="Brown C.T."/>
            <person name="Hug L.A."/>
            <person name="Sharon I."/>
            <person name="Castelle C.J."/>
            <person name="Probst A.J."/>
            <person name="Thomas B.C."/>
            <person name="Singh A."/>
            <person name="Wilkins M.J."/>
            <person name="Karaoz U."/>
            <person name="Brodie E.L."/>
            <person name="Williams K.H."/>
            <person name="Hubbard S.S."/>
            <person name="Banfield J.F."/>
        </authorList>
    </citation>
    <scope>NUCLEOTIDE SEQUENCE [LARGE SCALE GENOMIC DNA]</scope>
</reference>
<evidence type="ECO:0000313" key="2">
    <source>
        <dbReference type="EMBL" id="OGC28813.1"/>
    </source>
</evidence>
<comment type="caution">
    <text evidence="2">The sequence shown here is derived from an EMBL/GenBank/DDBJ whole genome shotgun (WGS) entry which is preliminary data.</text>
</comment>
<dbReference type="Pfam" id="PF10543">
    <property type="entry name" value="ORF6N"/>
    <property type="match status" value="1"/>
</dbReference>